<evidence type="ECO:0000313" key="1">
    <source>
        <dbReference type="EMBL" id="KAK4017531.1"/>
    </source>
</evidence>
<reference evidence="1 2" key="1">
    <citation type="journal article" date="2023" name="Nucleic Acids Res.">
        <title>The hologenome of Daphnia magna reveals possible DNA methylation and microbiome-mediated evolution of the host genome.</title>
        <authorList>
            <person name="Chaturvedi A."/>
            <person name="Li X."/>
            <person name="Dhandapani V."/>
            <person name="Marshall H."/>
            <person name="Kissane S."/>
            <person name="Cuenca-Cambronero M."/>
            <person name="Asole G."/>
            <person name="Calvet F."/>
            <person name="Ruiz-Romero M."/>
            <person name="Marangio P."/>
            <person name="Guigo R."/>
            <person name="Rago D."/>
            <person name="Mirbahai L."/>
            <person name="Eastwood N."/>
            <person name="Colbourne J.K."/>
            <person name="Zhou J."/>
            <person name="Mallon E."/>
            <person name="Orsini L."/>
        </authorList>
    </citation>
    <scope>NUCLEOTIDE SEQUENCE [LARGE SCALE GENOMIC DNA]</scope>
    <source>
        <strain evidence="1">LRV0_1</strain>
    </source>
</reference>
<dbReference type="EMBL" id="JAOYFB010000007">
    <property type="protein sequence ID" value="KAK4017531.1"/>
    <property type="molecule type" value="Genomic_DNA"/>
</dbReference>
<keyword evidence="2" id="KW-1185">Reference proteome</keyword>
<protein>
    <submittedName>
        <fullName evidence="1">Uncharacterized protein</fullName>
    </submittedName>
</protein>
<gene>
    <name evidence="1" type="ORF">OUZ56_032943</name>
</gene>
<sequence>MLPLTKRKPGEKIVDYAHRLQEIFKRAYPMGYGEKSLTVILIQKFIEGLDSKLQSKIKHKEFKDFNDLVASTRVYAFRLEALETDRDKNAFIRKIDGSYDSKDDELKEIKQILIDQKEIVTNAVANIRLENRKVEEPKNKSDEIKNVLHELTQAMKKLQFDTKDGVSYTPNASFQKENLRAFECALVRFVDATFNNQRSRSSRLYSSDRVFFFSVLSEVYQTGARLTFSPSVSTVWFGDYYFSKYSGYAKYRELFSLTHSRLLWWLESDEDIFRPDSALFRILHGDNAG</sequence>
<comment type="caution">
    <text evidence="1">The sequence shown here is derived from an EMBL/GenBank/DDBJ whole genome shotgun (WGS) entry which is preliminary data.</text>
</comment>
<organism evidence="1 2">
    <name type="scientific">Daphnia magna</name>
    <dbReference type="NCBI Taxonomy" id="35525"/>
    <lineage>
        <taxon>Eukaryota</taxon>
        <taxon>Metazoa</taxon>
        <taxon>Ecdysozoa</taxon>
        <taxon>Arthropoda</taxon>
        <taxon>Crustacea</taxon>
        <taxon>Branchiopoda</taxon>
        <taxon>Diplostraca</taxon>
        <taxon>Cladocera</taxon>
        <taxon>Anomopoda</taxon>
        <taxon>Daphniidae</taxon>
        <taxon>Daphnia</taxon>
    </lineage>
</organism>
<name>A0ABQ9ZXK3_9CRUS</name>
<accession>A0ABQ9ZXK3</accession>
<dbReference type="Proteomes" id="UP001234178">
    <property type="component" value="Unassembled WGS sequence"/>
</dbReference>
<evidence type="ECO:0000313" key="2">
    <source>
        <dbReference type="Proteomes" id="UP001234178"/>
    </source>
</evidence>
<proteinExistence type="predicted"/>